<sequence>MAMDIRPSTTYVFGKSGNLVRAIEPSEPYLGQPTWVVERVAGETAGKRLVVPARSLTIAEVFGNERSLSGAADWFKEEDRRPARGDGPMANQNKVQVEVLTPSGAMERRNYYVASEEGGFDDFDLRPVKGWRPVPVDSLVEVRRWRGPTIGWKATLQAPWIARA</sequence>
<name>V5YNR6_9BURK</name>
<keyword evidence="1" id="KW-0614">Plasmid</keyword>
<proteinExistence type="predicted"/>
<accession>V5YNR6</accession>
<reference evidence="1" key="1">
    <citation type="journal article" date="2014" name="Microbiology">
        <title>A 2,4-dichlorophenoxyacetic acid degradation plasmid pM7012 discloses distribution of an unclassified megaplasmid group across bacterial species.</title>
        <authorList>
            <person name="Sakai Y."/>
            <person name="Ogawa N."/>
            <person name="Shimomura Y."/>
            <person name="Fujii T."/>
        </authorList>
    </citation>
    <scope>NUCLEOTIDE SEQUENCE</scope>
    <source>
        <strain evidence="1">M701</strain>
    </source>
</reference>
<dbReference type="EMBL" id="AB853026">
    <property type="protein sequence ID" value="BAO18909.1"/>
    <property type="molecule type" value="Genomic_DNA"/>
</dbReference>
<evidence type="ECO:0000313" key="1">
    <source>
        <dbReference type="EMBL" id="BAO18909.1"/>
    </source>
</evidence>
<organism evidence="1">
    <name type="scientific">Burkholderia sp. M701</name>
    <dbReference type="NCBI Taxonomy" id="326454"/>
    <lineage>
        <taxon>Bacteria</taxon>
        <taxon>Pseudomonadati</taxon>
        <taxon>Pseudomonadota</taxon>
        <taxon>Betaproteobacteria</taxon>
        <taxon>Burkholderiales</taxon>
        <taxon>Burkholderiaceae</taxon>
        <taxon>Burkholderia</taxon>
    </lineage>
</organism>
<dbReference type="AlphaFoldDB" id="V5YNR6"/>
<reference evidence="1" key="2">
    <citation type="submission" date="2024-06" db="EMBL/GenBank/DDBJ databases">
        <authorList>
            <person name="Sakai Y."/>
            <person name="Fujii T."/>
        </authorList>
    </citation>
    <scope>NUCLEOTIDE SEQUENCE</scope>
    <source>
        <strain evidence="1">M701</strain>
        <plasmid evidence="1">pM7012</plasmid>
    </source>
</reference>
<protein>
    <submittedName>
        <fullName evidence="1">Uncharacterized protein</fullName>
    </submittedName>
</protein>
<geneLocation type="plasmid" evidence="1">
    <name>pM7012</name>
</geneLocation>